<sequence length="305" mass="32729">MAENVNKYAVVTGANKGIGLEICRQLLSEGVTVVLTARDENRGLEAVANLKGSNGVSDSAADILFHRLDVTNLASTASLAEFIRSHFGRLDILVNNAGIGGVTADADALKAITGAGSGTGGANVNWNEILSQTYDLAIDCIETNYYGTKRTTEALLPLLRQSYSPRIVNVSSAMGKLKNIPNEWAKGILNDAENLTEEKIEEVLSAFLKDFKESSLEAKGWPRFFGAYTVSKAAVNAYTRVLAKKNPDFKINCVCPGFVKTDINYNTGLLTVGEGAESPVRLALLPNDGPSGLFFVRKEVSSFVE</sequence>
<keyword evidence="7" id="KW-1185">Reference proteome</keyword>
<evidence type="ECO:0000313" key="7">
    <source>
        <dbReference type="Proteomes" id="UP001153555"/>
    </source>
</evidence>
<evidence type="ECO:0000256" key="5">
    <source>
        <dbReference type="RuleBase" id="RU369024"/>
    </source>
</evidence>
<reference evidence="6" key="1">
    <citation type="submission" date="2019-12" db="EMBL/GenBank/DDBJ databases">
        <authorList>
            <person name="Scholes J."/>
        </authorList>
    </citation>
    <scope>NUCLEOTIDE SEQUENCE</scope>
</reference>
<keyword evidence="3 5" id="KW-0560">Oxidoreductase</keyword>
<keyword evidence="2 5" id="KW-0521">NADP</keyword>
<dbReference type="GO" id="GO:0016020">
    <property type="term" value="C:membrane"/>
    <property type="evidence" value="ECO:0007669"/>
    <property type="project" value="TreeGrafter"/>
</dbReference>
<dbReference type="PRINTS" id="PR00080">
    <property type="entry name" value="SDRFAMILY"/>
</dbReference>
<dbReference type="EMBL" id="CACSLK010034598">
    <property type="protein sequence ID" value="CAA0842608.1"/>
    <property type="molecule type" value="Genomic_DNA"/>
</dbReference>
<name>A0A9N7P4L2_STRHE</name>
<dbReference type="Gene3D" id="3.40.50.720">
    <property type="entry name" value="NAD(P)-binding Rossmann-like Domain"/>
    <property type="match status" value="1"/>
</dbReference>
<evidence type="ECO:0000313" key="6">
    <source>
        <dbReference type="EMBL" id="CAA0842608.1"/>
    </source>
</evidence>
<dbReference type="InterPro" id="IPR045313">
    <property type="entry name" value="CBR1-like"/>
</dbReference>
<gene>
    <name evidence="6" type="ORF">SHERM_08470</name>
</gene>
<proteinExistence type="inferred from homology"/>
<dbReference type="AlphaFoldDB" id="A0A9N7P4L2"/>
<dbReference type="InterPro" id="IPR020904">
    <property type="entry name" value="Sc_DH/Rdtase_CS"/>
</dbReference>
<evidence type="ECO:0000256" key="4">
    <source>
        <dbReference type="RuleBase" id="RU000363"/>
    </source>
</evidence>
<dbReference type="OrthoDB" id="1933717at2759"/>
<dbReference type="GO" id="GO:0016616">
    <property type="term" value="F:oxidoreductase activity, acting on the CH-OH group of donors, NAD or NADP as acceptor"/>
    <property type="evidence" value="ECO:0007669"/>
    <property type="project" value="InterPro"/>
</dbReference>
<dbReference type="InterPro" id="IPR002347">
    <property type="entry name" value="SDR_fam"/>
</dbReference>
<dbReference type="Pfam" id="PF00106">
    <property type="entry name" value="adh_short"/>
    <property type="match status" value="2"/>
</dbReference>
<dbReference type="FunFam" id="3.40.50.720:FF:000312">
    <property type="entry name" value="(+)-neomenthol dehydrogenase"/>
    <property type="match status" value="1"/>
</dbReference>
<dbReference type="InterPro" id="IPR036291">
    <property type="entry name" value="NAD(P)-bd_dom_sf"/>
</dbReference>
<dbReference type="PRINTS" id="PR00081">
    <property type="entry name" value="GDHRDH"/>
</dbReference>
<dbReference type="SUPFAM" id="SSF51735">
    <property type="entry name" value="NAD(P)-binding Rossmann-fold domains"/>
    <property type="match status" value="1"/>
</dbReference>
<organism evidence="6 7">
    <name type="scientific">Striga hermonthica</name>
    <name type="common">Purple witchweed</name>
    <name type="synonym">Buchnera hermonthica</name>
    <dbReference type="NCBI Taxonomy" id="68872"/>
    <lineage>
        <taxon>Eukaryota</taxon>
        <taxon>Viridiplantae</taxon>
        <taxon>Streptophyta</taxon>
        <taxon>Embryophyta</taxon>
        <taxon>Tracheophyta</taxon>
        <taxon>Spermatophyta</taxon>
        <taxon>Magnoliopsida</taxon>
        <taxon>eudicotyledons</taxon>
        <taxon>Gunneridae</taxon>
        <taxon>Pentapetalae</taxon>
        <taxon>asterids</taxon>
        <taxon>lamiids</taxon>
        <taxon>Lamiales</taxon>
        <taxon>Orobanchaceae</taxon>
        <taxon>Buchnereae</taxon>
        <taxon>Striga</taxon>
    </lineage>
</organism>
<dbReference type="PANTHER" id="PTHR43490:SF98">
    <property type="entry name" value="OS02G0640600 PROTEIN"/>
    <property type="match status" value="1"/>
</dbReference>
<dbReference type="PROSITE" id="PS00061">
    <property type="entry name" value="ADH_SHORT"/>
    <property type="match status" value="1"/>
</dbReference>
<protein>
    <recommendedName>
        <fullName evidence="5">Short-chain dehydrogenase/reductase</fullName>
        <ecNumber evidence="5">1.1.1.-</ecNumber>
    </recommendedName>
</protein>
<dbReference type="PANTHER" id="PTHR43490">
    <property type="entry name" value="(+)-NEOMENTHOL DEHYDROGENASE"/>
    <property type="match status" value="1"/>
</dbReference>
<dbReference type="EC" id="1.1.1.-" evidence="5"/>
<accession>A0A9N7P4L2</accession>
<comment type="similarity">
    <text evidence="1 4">Belongs to the short-chain dehydrogenases/reductases (SDR) family.</text>
</comment>
<dbReference type="CDD" id="cd05324">
    <property type="entry name" value="carb_red_PTCR-like_SDR_c"/>
    <property type="match status" value="1"/>
</dbReference>
<comment type="caution">
    <text evidence="6">The sequence shown here is derived from an EMBL/GenBank/DDBJ whole genome shotgun (WGS) entry which is preliminary data.</text>
</comment>
<dbReference type="Proteomes" id="UP001153555">
    <property type="component" value="Unassembled WGS sequence"/>
</dbReference>
<evidence type="ECO:0000256" key="2">
    <source>
        <dbReference type="ARBA" id="ARBA00022857"/>
    </source>
</evidence>
<evidence type="ECO:0000256" key="1">
    <source>
        <dbReference type="ARBA" id="ARBA00006484"/>
    </source>
</evidence>
<evidence type="ECO:0000256" key="3">
    <source>
        <dbReference type="ARBA" id="ARBA00023002"/>
    </source>
</evidence>